<sequence>MTDRNDGPTPPETPGEPGAAPPPEPDAGASEAVGPGPGAPVPGGSYPAGGSYPGPGLSYPTGESYPGPGQPGPPGSTGPTGQPYPSAADQPGPATGASPLEQPQTGAAYPPGQSYPGQPYPGQPFASGQPPQSDGAYPPGEPSQPDGAYPPGQPYPPYQPGEPYPPYQPHPQAPAGATDSVSIGALVTGVLGGGVIALVLGILGLRRTANGARRGRGLAIAGTVLGGVGILVWLLVVVLVATAGSRNANDRYVDAWTASNQETIDTYADGCRDGDMSDCDSLWIWAEPDSEEEALAESCNGLGDREEYGSCYSLGRELETATAYGDDAELDGLYDSCRGGDMAACDDLYFQAPYSSGTSEYREFGSTCGGTADADDGSGWCEYQATYGEPEDAAVPEEEMTLEQAQARLDLMQVLIDAVASPEASQNYGDNYLLDSMWDQCAAGDDNQCALLYLTSPEGSTYRAHAQSCGGRGAQPLVCGP</sequence>
<feature type="transmembrane region" description="Helical" evidence="2">
    <location>
        <begin position="217"/>
        <end position="241"/>
    </location>
</feature>
<keyword evidence="5" id="KW-1185">Reference proteome</keyword>
<comment type="caution">
    <text evidence="4">The sequence shown here is derived from an EMBL/GenBank/DDBJ whole genome shotgun (WGS) entry which is preliminary data.</text>
</comment>
<gene>
    <name evidence="4" type="ORF">HGA03_05385</name>
</gene>
<keyword evidence="2" id="KW-0472">Membrane</keyword>
<feature type="transmembrane region" description="Helical" evidence="2">
    <location>
        <begin position="181"/>
        <end position="205"/>
    </location>
</feature>
<dbReference type="InterPro" id="IPR025241">
    <property type="entry name" value="DUF4190"/>
</dbReference>
<feature type="region of interest" description="Disordered" evidence="1">
    <location>
        <begin position="1"/>
        <end position="178"/>
    </location>
</feature>
<feature type="compositionally biased region" description="Pro residues" evidence="1">
    <location>
        <begin position="8"/>
        <end position="25"/>
    </location>
</feature>
<dbReference type="RefSeq" id="WP_168629205.1">
    <property type="nucleotide sequence ID" value="NZ_BONL01000015.1"/>
</dbReference>
<evidence type="ECO:0000259" key="3">
    <source>
        <dbReference type="Pfam" id="PF13828"/>
    </source>
</evidence>
<feature type="compositionally biased region" description="Low complexity" evidence="1">
    <location>
        <begin position="42"/>
        <end position="67"/>
    </location>
</feature>
<dbReference type="Pfam" id="PF13828">
    <property type="entry name" value="DUF4190"/>
    <property type="match status" value="1"/>
</dbReference>
<reference evidence="4 5" key="1">
    <citation type="submission" date="2020-04" db="EMBL/GenBank/DDBJ databases">
        <title>MicrobeNet Type strains.</title>
        <authorList>
            <person name="Nicholson A.C."/>
        </authorList>
    </citation>
    <scope>NUCLEOTIDE SEQUENCE [LARGE SCALE GENOMIC DNA]</scope>
    <source>
        <strain evidence="4 5">ATCC BAA-788</strain>
    </source>
</reference>
<protein>
    <submittedName>
        <fullName evidence="4">DUF4190 domain-containing protein</fullName>
    </submittedName>
</protein>
<evidence type="ECO:0000256" key="1">
    <source>
        <dbReference type="SAM" id="MobiDB-lite"/>
    </source>
</evidence>
<feature type="compositionally biased region" description="Pro residues" evidence="1">
    <location>
        <begin position="151"/>
        <end position="172"/>
    </location>
</feature>
<name>A0A7X6KTN6_9CELL</name>
<dbReference type="EMBL" id="JAAXOX010000002">
    <property type="protein sequence ID" value="NKY22096.1"/>
    <property type="molecule type" value="Genomic_DNA"/>
</dbReference>
<accession>A0A7X6KTN6</accession>
<keyword evidence="2" id="KW-0812">Transmembrane</keyword>
<keyword evidence="2" id="KW-1133">Transmembrane helix</keyword>
<dbReference type="Proteomes" id="UP000581206">
    <property type="component" value="Unassembled WGS sequence"/>
</dbReference>
<dbReference type="AlphaFoldDB" id="A0A7X6KTN6"/>
<proteinExistence type="predicted"/>
<feature type="domain" description="DUF4190" evidence="3">
    <location>
        <begin position="182"/>
        <end position="235"/>
    </location>
</feature>
<organism evidence="4 5">
    <name type="scientific">Cellulomonas denverensis</name>
    <dbReference type="NCBI Taxonomy" id="264297"/>
    <lineage>
        <taxon>Bacteria</taxon>
        <taxon>Bacillati</taxon>
        <taxon>Actinomycetota</taxon>
        <taxon>Actinomycetes</taxon>
        <taxon>Micrococcales</taxon>
        <taxon>Cellulomonadaceae</taxon>
        <taxon>Cellulomonas</taxon>
    </lineage>
</organism>
<evidence type="ECO:0000313" key="5">
    <source>
        <dbReference type="Proteomes" id="UP000581206"/>
    </source>
</evidence>
<evidence type="ECO:0000256" key="2">
    <source>
        <dbReference type="SAM" id="Phobius"/>
    </source>
</evidence>
<evidence type="ECO:0000313" key="4">
    <source>
        <dbReference type="EMBL" id="NKY22096.1"/>
    </source>
</evidence>